<dbReference type="RefSeq" id="WP_382166024.1">
    <property type="nucleotide sequence ID" value="NZ_JBHTBR010000002.1"/>
</dbReference>
<dbReference type="Pfam" id="PF05170">
    <property type="entry name" value="AsmA"/>
    <property type="match status" value="1"/>
</dbReference>
<feature type="compositionally biased region" description="Low complexity" evidence="1">
    <location>
        <begin position="139"/>
        <end position="151"/>
    </location>
</feature>
<evidence type="ECO:0000259" key="2">
    <source>
        <dbReference type="Pfam" id="PF05170"/>
    </source>
</evidence>
<sequence>MIRFLLILIAIIAVLIGGVAAAVHFVPSSVYKDKIEIAAESALGRDVVINGDIKLSIFPKITASAGQTTIANPEGFGEANFASMTELRAAVKLLPLLSRNVEIDEFILVDPKLSLVQLPNGQNNWTFSSSAPKEKTPDDGPSPSAPSGVSAKLGDVRLINGNLAYADRKAGQKHTLEKLNIVIKLPQIDGPLGVKGDGIADGLGFDIDANVENLQNLIDGISTPVAASFNTDLAKTDIDGNIILGDVIGVDIQANANVDDLLALANFFKIEIPAAAALGKASVKAKVGGQVGALSLSDVVFNHTSDLLKLDFTGGANVGEKIAFNGDLNFNAPNLRALAKTADVILPEGDIYRAFTLKGTTTGSLDSIALTNAKLTFDDIVGDGEMRLNLAGAKPKLTGTLSTNEIDATKYAAASGATQQPAQKQKTSEGWPDAPLDLSPLKAVDVDLKISAAGLKFQGIDIGKTALNTTILNGKLVADLTETSLYGGKGTAKIIADASDATPKVQMVASLNALNAAPFLGAVANFDKIEGLGGFNIKLDGSGNTMSSIMNSLSGSGAFKFDDGAIKGLNAAQLMRSANDFLKTGTMPTALSAEQETDFTEFAAAFNIQNGVASTQDFNFVTPGLQIPGKGELNLGARTLSLSMFPKSGDKSLGINGFAPPIKISGGWNNLSVGLDQDWLKQQLTQQLTNEAGKLLEKELGVDGLKVGGENVDVGTILGDSKEAEKARRNALNGALADALNKQVNKNKKDTATTDKAATPQETSTPTPATERTDTSAPAEEVQEEEEEEPKSLEEQLEEEAKKKLQDLFK</sequence>
<feature type="region of interest" description="Disordered" evidence="1">
    <location>
        <begin position="742"/>
        <end position="810"/>
    </location>
</feature>
<feature type="compositionally biased region" description="Basic and acidic residues" evidence="1">
    <location>
        <begin position="790"/>
        <end position="810"/>
    </location>
</feature>
<dbReference type="PANTHER" id="PTHR30441:SF4">
    <property type="entry name" value="PROTEIN ASMA"/>
    <property type="match status" value="1"/>
</dbReference>
<accession>A0ABW2IIY8</accession>
<feature type="compositionally biased region" description="Polar residues" evidence="1">
    <location>
        <begin position="416"/>
        <end position="425"/>
    </location>
</feature>
<dbReference type="EMBL" id="JBHTBR010000002">
    <property type="protein sequence ID" value="MFC7290821.1"/>
    <property type="molecule type" value="Genomic_DNA"/>
</dbReference>
<evidence type="ECO:0000313" key="4">
    <source>
        <dbReference type="Proteomes" id="UP001596492"/>
    </source>
</evidence>
<protein>
    <submittedName>
        <fullName evidence="3">AsmA family protein</fullName>
    </submittedName>
</protein>
<proteinExistence type="predicted"/>
<evidence type="ECO:0000256" key="1">
    <source>
        <dbReference type="SAM" id="MobiDB-lite"/>
    </source>
</evidence>
<evidence type="ECO:0000313" key="3">
    <source>
        <dbReference type="EMBL" id="MFC7290821.1"/>
    </source>
</evidence>
<comment type="caution">
    <text evidence="3">The sequence shown here is derived from an EMBL/GenBank/DDBJ whole genome shotgun (WGS) entry which is preliminary data.</text>
</comment>
<feature type="domain" description="AsmA" evidence="2">
    <location>
        <begin position="4"/>
        <end position="618"/>
    </location>
</feature>
<dbReference type="Proteomes" id="UP001596492">
    <property type="component" value="Unassembled WGS sequence"/>
</dbReference>
<dbReference type="InterPro" id="IPR007844">
    <property type="entry name" value="AsmA"/>
</dbReference>
<feature type="compositionally biased region" description="Polar residues" evidence="1">
    <location>
        <begin position="760"/>
        <end position="770"/>
    </location>
</feature>
<dbReference type="InterPro" id="IPR052894">
    <property type="entry name" value="AsmA-related"/>
</dbReference>
<organism evidence="3 4">
    <name type="scientific">Hirschia litorea</name>
    <dbReference type="NCBI Taxonomy" id="1199156"/>
    <lineage>
        <taxon>Bacteria</taxon>
        <taxon>Pseudomonadati</taxon>
        <taxon>Pseudomonadota</taxon>
        <taxon>Alphaproteobacteria</taxon>
        <taxon>Hyphomonadales</taxon>
        <taxon>Hyphomonadaceae</taxon>
        <taxon>Hirschia</taxon>
    </lineage>
</organism>
<reference evidence="4" key="1">
    <citation type="journal article" date="2019" name="Int. J. Syst. Evol. Microbiol.">
        <title>The Global Catalogue of Microorganisms (GCM) 10K type strain sequencing project: providing services to taxonomists for standard genome sequencing and annotation.</title>
        <authorList>
            <consortium name="The Broad Institute Genomics Platform"/>
            <consortium name="The Broad Institute Genome Sequencing Center for Infectious Disease"/>
            <person name="Wu L."/>
            <person name="Ma J."/>
        </authorList>
    </citation>
    <scope>NUCLEOTIDE SEQUENCE [LARGE SCALE GENOMIC DNA]</scope>
    <source>
        <strain evidence="4">CCUG 51308</strain>
    </source>
</reference>
<dbReference type="PANTHER" id="PTHR30441">
    <property type="entry name" value="DUF748 DOMAIN-CONTAINING PROTEIN"/>
    <property type="match status" value="1"/>
</dbReference>
<feature type="region of interest" description="Disordered" evidence="1">
    <location>
        <begin position="414"/>
        <end position="434"/>
    </location>
</feature>
<name>A0ABW2IIY8_9PROT</name>
<gene>
    <name evidence="3" type="ORF">ACFQS8_04275</name>
</gene>
<feature type="region of interest" description="Disordered" evidence="1">
    <location>
        <begin position="126"/>
        <end position="151"/>
    </location>
</feature>
<keyword evidence="4" id="KW-1185">Reference proteome</keyword>